<gene>
    <name evidence="12" type="ORF">AMK59_3087</name>
</gene>
<dbReference type="InterPro" id="IPR043504">
    <property type="entry name" value="Peptidase_S1_PA_chymotrypsin"/>
</dbReference>
<dbReference type="PROSITE" id="PS00134">
    <property type="entry name" value="TRYPSIN_HIS"/>
    <property type="match status" value="1"/>
</dbReference>
<protein>
    <submittedName>
        <fullName evidence="12">Trypsin</fullName>
    </submittedName>
</protein>
<dbReference type="GO" id="GO:0006508">
    <property type="term" value="P:proteolysis"/>
    <property type="evidence" value="ECO:0007669"/>
    <property type="project" value="UniProtKB-KW"/>
</dbReference>
<keyword evidence="4 9" id="KW-0378">Hydrolase</keyword>
<dbReference type="GO" id="GO:0004252">
    <property type="term" value="F:serine-type endopeptidase activity"/>
    <property type="evidence" value="ECO:0007669"/>
    <property type="project" value="InterPro"/>
</dbReference>
<dbReference type="CDD" id="cd00190">
    <property type="entry name" value="Tryp_SPc"/>
    <property type="match status" value="1"/>
</dbReference>
<evidence type="ECO:0000256" key="3">
    <source>
        <dbReference type="ARBA" id="ARBA00022729"/>
    </source>
</evidence>
<dbReference type="AlphaFoldDB" id="A0A0T6B4B7"/>
<dbReference type="InterPro" id="IPR051487">
    <property type="entry name" value="Ser/Thr_Proteases_Immune/Dev"/>
</dbReference>
<dbReference type="Gene3D" id="2.40.10.10">
    <property type="entry name" value="Trypsin-like serine proteases"/>
    <property type="match status" value="2"/>
</dbReference>
<evidence type="ECO:0000256" key="10">
    <source>
        <dbReference type="SAM" id="SignalP"/>
    </source>
</evidence>
<dbReference type="SMART" id="SM00020">
    <property type="entry name" value="Tryp_SPc"/>
    <property type="match status" value="1"/>
</dbReference>
<dbReference type="FunFam" id="2.40.10.10:FF:000036">
    <property type="entry name" value="Trypsin beta"/>
    <property type="match status" value="1"/>
</dbReference>
<dbReference type="Pfam" id="PF00089">
    <property type="entry name" value="Trypsin"/>
    <property type="match status" value="1"/>
</dbReference>
<keyword evidence="13" id="KW-1185">Reference proteome</keyword>
<feature type="signal peptide" evidence="10">
    <location>
        <begin position="1"/>
        <end position="20"/>
    </location>
</feature>
<evidence type="ECO:0000313" key="13">
    <source>
        <dbReference type="Proteomes" id="UP000051574"/>
    </source>
</evidence>
<evidence type="ECO:0000256" key="6">
    <source>
        <dbReference type="ARBA" id="ARBA00023157"/>
    </source>
</evidence>
<organism evidence="12 13">
    <name type="scientific">Oryctes borbonicus</name>
    <dbReference type="NCBI Taxonomy" id="1629725"/>
    <lineage>
        <taxon>Eukaryota</taxon>
        <taxon>Metazoa</taxon>
        <taxon>Ecdysozoa</taxon>
        <taxon>Arthropoda</taxon>
        <taxon>Hexapoda</taxon>
        <taxon>Insecta</taxon>
        <taxon>Pterygota</taxon>
        <taxon>Neoptera</taxon>
        <taxon>Endopterygota</taxon>
        <taxon>Coleoptera</taxon>
        <taxon>Polyphaga</taxon>
        <taxon>Scarabaeiformia</taxon>
        <taxon>Scarabaeidae</taxon>
        <taxon>Dynastinae</taxon>
        <taxon>Oryctes</taxon>
    </lineage>
</organism>
<proteinExistence type="inferred from homology"/>
<comment type="subcellular location">
    <subcellularLocation>
        <location evidence="1">Secreted</location>
        <location evidence="1">Extracellular space</location>
    </subcellularLocation>
</comment>
<keyword evidence="7" id="KW-0325">Glycoprotein</keyword>
<evidence type="ECO:0000259" key="11">
    <source>
        <dbReference type="PROSITE" id="PS50240"/>
    </source>
</evidence>
<reference evidence="12 13" key="1">
    <citation type="submission" date="2015-09" db="EMBL/GenBank/DDBJ databases">
        <title>Draft genome of the scarab beetle Oryctes borbonicus.</title>
        <authorList>
            <person name="Meyer J.M."/>
            <person name="Markov G.V."/>
            <person name="Baskaran P."/>
            <person name="Herrmann M."/>
            <person name="Sommer R.J."/>
            <person name="Roedelsperger C."/>
        </authorList>
    </citation>
    <scope>NUCLEOTIDE SEQUENCE [LARGE SCALE GENOMIC DNA]</scope>
    <source>
        <strain evidence="12">OB123</strain>
        <tissue evidence="12">Whole animal</tissue>
    </source>
</reference>
<evidence type="ECO:0000256" key="1">
    <source>
        <dbReference type="ARBA" id="ARBA00004239"/>
    </source>
</evidence>
<dbReference type="PROSITE" id="PS50240">
    <property type="entry name" value="TRYPSIN_DOM"/>
    <property type="match status" value="1"/>
</dbReference>
<keyword evidence="6" id="KW-1015">Disulfide bond</keyword>
<dbReference type="InterPro" id="IPR009003">
    <property type="entry name" value="Peptidase_S1_PA"/>
</dbReference>
<dbReference type="PROSITE" id="PS00135">
    <property type="entry name" value="TRYPSIN_SER"/>
    <property type="match status" value="1"/>
</dbReference>
<dbReference type="InterPro" id="IPR001254">
    <property type="entry name" value="Trypsin_dom"/>
</dbReference>
<dbReference type="InterPro" id="IPR018114">
    <property type="entry name" value="TRYPSIN_HIS"/>
</dbReference>
<dbReference type="PANTHER" id="PTHR24256">
    <property type="entry name" value="TRYPTASE-RELATED"/>
    <property type="match status" value="1"/>
</dbReference>
<keyword evidence="3 10" id="KW-0732">Signal</keyword>
<evidence type="ECO:0000256" key="4">
    <source>
        <dbReference type="ARBA" id="ARBA00022801"/>
    </source>
</evidence>
<keyword evidence="5 9" id="KW-0720">Serine protease</keyword>
<comment type="caution">
    <text evidence="12">The sequence shown here is derived from an EMBL/GenBank/DDBJ whole genome shotgun (WGS) entry which is preliminary data.</text>
</comment>
<dbReference type="Proteomes" id="UP000051574">
    <property type="component" value="Unassembled WGS sequence"/>
</dbReference>
<comment type="similarity">
    <text evidence="8">Belongs to the peptidase S1 family. CLIP subfamily.</text>
</comment>
<feature type="domain" description="Peptidase S1" evidence="11">
    <location>
        <begin position="39"/>
        <end position="295"/>
    </location>
</feature>
<sequence length="295" mass="32603">MFRVLRVSFVLFIINNNCESQSTEKLPKKCGLMKADEKITNGVNASLGQFPFMALLGYTRKVNEKVLPQFICGGTIINEYYVLTAAHCFRASLTFIRLGELDTRSNIDCEELNGFTHCGDPFLDIPIEKKVIHENYNPINFKNDIALVKASNKIKFSDYIQPICLPFNFNSNLTGTLLTASGWGTTASISSIHSSTLQYAFIRAWETKNCDNSLSSEVRPLKDTQICGNGANGQDACRGDSGGPLFTVRVAESQPRYLQVGVTSFGATGSCGNSELPSVYTNVVKYVDWIVENIE</sequence>
<name>A0A0T6B4B7_9SCAR</name>
<dbReference type="PRINTS" id="PR00722">
    <property type="entry name" value="CHYMOTRYPSIN"/>
</dbReference>
<evidence type="ECO:0000256" key="5">
    <source>
        <dbReference type="ARBA" id="ARBA00022825"/>
    </source>
</evidence>
<dbReference type="InterPro" id="IPR001314">
    <property type="entry name" value="Peptidase_S1A"/>
</dbReference>
<evidence type="ECO:0000256" key="8">
    <source>
        <dbReference type="ARBA" id="ARBA00024195"/>
    </source>
</evidence>
<evidence type="ECO:0000313" key="12">
    <source>
        <dbReference type="EMBL" id="KRT82250.1"/>
    </source>
</evidence>
<dbReference type="FunFam" id="2.40.10.10:FF:000028">
    <property type="entry name" value="Serine protease easter"/>
    <property type="match status" value="1"/>
</dbReference>
<accession>A0A0T6B4B7</accession>
<dbReference type="EMBL" id="LJIG01009853">
    <property type="protein sequence ID" value="KRT82250.1"/>
    <property type="molecule type" value="Genomic_DNA"/>
</dbReference>
<feature type="chain" id="PRO_5006668379" evidence="10">
    <location>
        <begin position="21"/>
        <end position="295"/>
    </location>
</feature>
<keyword evidence="2 9" id="KW-0645">Protease</keyword>
<dbReference type="InterPro" id="IPR033116">
    <property type="entry name" value="TRYPSIN_SER"/>
</dbReference>
<dbReference type="GO" id="GO:0005576">
    <property type="term" value="C:extracellular region"/>
    <property type="evidence" value="ECO:0007669"/>
    <property type="project" value="UniProtKB-SubCell"/>
</dbReference>
<evidence type="ECO:0000256" key="2">
    <source>
        <dbReference type="ARBA" id="ARBA00022670"/>
    </source>
</evidence>
<evidence type="ECO:0000256" key="7">
    <source>
        <dbReference type="ARBA" id="ARBA00023180"/>
    </source>
</evidence>
<evidence type="ECO:0000256" key="9">
    <source>
        <dbReference type="RuleBase" id="RU363034"/>
    </source>
</evidence>
<dbReference type="OrthoDB" id="547031at2759"/>
<dbReference type="SUPFAM" id="SSF50494">
    <property type="entry name" value="Trypsin-like serine proteases"/>
    <property type="match status" value="1"/>
</dbReference>